<dbReference type="RefSeq" id="WP_312860339.1">
    <property type="nucleotide sequence ID" value="NZ_JAAXKZ010000137.1"/>
</dbReference>
<evidence type="ECO:0000313" key="1">
    <source>
        <dbReference type="EMBL" id="NMH94864.1"/>
    </source>
</evidence>
<dbReference type="EMBL" id="JAAXKZ010000137">
    <property type="protein sequence ID" value="NMH94864.1"/>
    <property type="molecule type" value="Genomic_DNA"/>
</dbReference>
<feature type="non-terminal residue" evidence="1">
    <location>
        <position position="169"/>
    </location>
</feature>
<gene>
    <name evidence="1" type="ORF">HF519_25480</name>
</gene>
<organism evidence="1 2">
    <name type="scientific">Pseudonocardia bannensis</name>
    <dbReference type="NCBI Taxonomy" id="630973"/>
    <lineage>
        <taxon>Bacteria</taxon>
        <taxon>Bacillati</taxon>
        <taxon>Actinomycetota</taxon>
        <taxon>Actinomycetes</taxon>
        <taxon>Pseudonocardiales</taxon>
        <taxon>Pseudonocardiaceae</taxon>
        <taxon>Pseudonocardia</taxon>
    </lineage>
</organism>
<dbReference type="Proteomes" id="UP000586918">
    <property type="component" value="Unassembled WGS sequence"/>
</dbReference>
<name>A0A848DRF7_9PSEU</name>
<protein>
    <submittedName>
        <fullName evidence="1">Uncharacterized protein</fullName>
    </submittedName>
</protein>
<proteinExistence type="predicted"/>
<reference evidence="1 2" key="1">
    <citation type="submission" date="2020-04" db="EMBL/GenBank/DDBJ databases">
        <authorList>
            <person name="Klaysubun C."/>
            <person name="Duangmal K."/>
            <person name="Lipun K."/>
        </authorList>
    </citation>
    <scope>NUCLEOTIDE SEQUENCE [LARGE SCALE GENOMIC DNA]</scope>
    <source>
        <strain evidence="1 2">DSM 45300</strain>
    </source>
</reference>
<sequence>MATVFFSLPASDGFLIAGGATWPPNVSPLAHPGPRLFTRPGHSDVPAARDAFETAATARGWSTRRIRDTTTFCRLVVSGDDDLSVDLALDSPPTLPPTASIAGPTFGLGELAARKVIALFDRAEARDVADHAKGFKSIAEAVYLRDHVLRQLELAEQADDPAERAARTT</sequence>
<dbReference type="AlphaFoldDB" id="A0A848DRF7"/>
<keyword evidence="2" id="KW-1185">Reference proteome</keyword>
<evidence type="ECO:0000313" key="2">
    <source>
        <dbReference type="Proteomes" id="UP000586918"/>
    </source>
</evidence>
<comment type="caution">
    <text evidence="1">The sequence shown here is derived from an EMBL/GenBank/DDBJ whole genome shotgun (WGS) entry which is preliminary data.</text>
</comment>
<accession>A0A848DRF7</accession>